<evidence type="ECO:0000256" key="2">
    <source>
        <dbReference type="ARBA" id="ARBA00022803"/>
    </source>
</evidence>
<dbReference type="Proteomes" id="UP000622890">
    <property type="component" value="Unassembled WGS sequence"/>
</dbReference>
<dbReference type="Gene3D" id="3.10.450.50">
    <property type="match status" value="1"/>
</dbReference>
<dbReference type="PANTHER" id="PTHR44943">
    <property type="entry name" value="CELLULOSE SYNTHASE OPERON PROTEIN C"/>
    <property type="match status" value="1"/>
</dbReference>
<dbReference type="Pfam" id="PF07719">
    <property type="entry name" value="TPR_2"/>
    <property type="match status" value="1"/>
</dbReference>
<dbReference type="PANTHER" id="PTHR44943:SF8">
    <property type="entry name" value="TPR REPEAT-CONTAINING PROTEIN MJ0263"/>
    <property type="match status" value="1"/>
</dbReference>
<protein>
    <submittedName>
        <fullName evidence="5">Tetratricopeptide repeat protein</fullName>
    </submittedName>
</protein>
<proteinExistence type="predicted"/>
<dbReference type="SMART" id="SM00028">
    <property type="entry name" value="TPR"/>
    <property type="match status" value="3"/>
</dbReference>
<name>A0A934SXG9_9BURK</name>
<evidence type="ECO:0000313" key="6">
    <source>
        <dbReference type="Proteomes" id="UP000622890"/>
    </source>
</evidence>
<keyword evidence="2 3" id="KW-0802">TPR repeat</keyword>
<keyword evidence="6" id="KW-1185">Reference proteome</keyword>
<feature type="repeat" description="TPR" evidence="3">
    <location>
        <begin position="58"/>
        <end position="91"/>
    </location>
</feature>
<dbReference type="AlphaFoldDB" id="A0A934SXG9"/>
<dbReference type="InterPro" id="IPR013105">
    <property type="entry name" value="TPR_2"/>
</dbReference>
<dbReference type="EMBL" id="JAEPBG010000012">
    <property type="protein sequence ID" value="MBK4737464.1"/>
    <property type="molecule type" value="Genomic_DNA"/>
</dbReference>
<dbReference type="PROSITE" id="PS50005">
    <property type="entry name" value="TPR"/>
    <property type="match status" value="1"/>
</dbReference>
<dbReference type="InterPro" id="IPR051685">
    <property type="entry name" value="Ycf3/AcsC/BcsC/TPR_MFPF"/>
</dbReference>
<dbReference type="Pfam" id="PF13432">
    <property type="entry name" value="TPR_16"/>
    <property type="match status" value="1"/>
</dbReference>
<gene>
    <name evidence="5" type="ORF">JJB74_22835</name>
</gene>
<dbReference type="InterPro" id="IPR032710">
    <property type="entry name" value="NTF2-like_dom_sf"/>
</dbReference>
<dbReference type="SUPFAM" id="SSF54427">
    <property type="entry name" value="NTF2-like"/>
    <property type="match status" value="1"/>
</dbReference>
<reference evidence="5" key="1">
    <citation type="submission" date="2021-01" db="EMBL/GenBank/DDBJ databases">
        <title>Genome sequence of strain Noviherbaspirillum sp. DKR-6.</title>
        <authorList>
            <person name="Chaudhary D.K."/>
        </authorList>
    </citation>
    <scope>NUCLEOTIDE SEQUENCE</scope>
    <source>
        <strain evidence="5">DKR-6</strain>
    </source>
</reference>
<comment type="caution">
    <text evidence="5">The sequence shown here is derived from an EMBL/GenBank/DDBJ whole genome shotgun (WGS) entry which is preliminary data.</text>
</comment>
<evidence type="ECO:0000259" key="4">
    <source>
        <dbReference type="Pfam" id="PF24125"/>
    </source>
</evidence>
<dbReference type="InterPro" id="IPR056203">
    <property type="entry name" value="Cds6_C"/>
</dbReference>
<evidence type="ECO:0000256" key="1">
    <source>
        <dbReference type="ARBA" id="ARBA00022737"/>
    </source>
</evidence>
<evidence type="ECO:0000313" key="5">
    <source>
        <dbReference type="EMBL" id="MBK4737464.1"/>
    </source>
</evidence>
<organism evidence="5 6">
    <name type="scientific">Noviherbaspirillum pedocola</name>
    <dbReference type="NCBI Taxonomy" id="2801341"/>
    <lineage>
        <taxon>Bacteria</taxon>
        <taxon>Pseudomonadati</taxon>
        <taxon>Pseudomonadota</taxon>
        <taxon>Betaproteobacteria</taxon>
        <taxon>Burkholderiales</taxon>
        <taxon>Oxalobacteraceae</taxon>
        <taxon>Noviherbaspirillum</taxon>
    </lineage>
</organism>
<sequence>MRNGQYAEAMSRIDAALTSKPNDPRLRFSKGMLLAQQNKSTEAIAVLLKLTEDFPDLPEPYNNLAVLYAANGQYESARIALDKAIANNPSYGTAYENLGDVYAELARQSYDKAVKMDAANTTAKTKMARLGGAPAVTQVAHSAPAAKPAAVAVNPAPTPTSVKPVGEKTPIDKSAEKTLAADAGKHGQDDVLAAVRTWARAWSARDMKAYLGAYSDDFKTPRGLTHEAWVNERTARITGKKQIRVDIEAPEVRMDGDSATVSFRQLFKSDRLTATDRKTLVLVKRDGQWRIREERAS</sequence>
<dbReference type="RefSeq" id="WP_200595779.1">
    <property type="nucleotide sequence ID" value="NZ_JAEPBG010000012.1"/>
</dbReference>
<dbReference type="InterPro" id="IPR011990">
    <property type="entry name" value="TPR-like_helical_dom_sf"/>
</dbReference>
<dbReference type="Gene3D" id="1.25.40.10">
    <property type="entry name" value="Tetratricopeptide repeat domain"/>
    <property type="match status" value="1"/>
</dbReference>
<feature type="domain" description="Cds6 C-terminal" evidence="4">
    <location>
        <begin position="191"/>
        <end position="294"/>
    </location>
</feature>
<dbReference type="Pfam" id="PF24125">
    <property type="entry name" value="Cds6_C"/>
    <property type="match status" value="1"/>
</dbReference>
<dbReference type="SUPFAM" id="SSF48452">
    <property type="entry name" value="TPR-like"/>
    <property type="match status" value="1"/>
</dbReference>
<accession>A0A934SXG9</accession>
<dbReference type="InterPro" id="IPR019734">
    <property type="entry name" value="TPR_rpt"/>
</dbReference>
<keyword evidence="1" id="KW-0677">Repeat</keyword>
<evidence type="ECO:0000256" key="3">
    <source>
        <dbReference type="PROSITE-ProRule" id="PRU00339"/>
    </source>
</evidence>